<keyword evidence="2" id="KW-0472">Membrane</keyword>
<dbReference type="AlphaFoldDB" id="A0A6G1K3J6"/>
<feature type="compositionally biased region" description="Acidic residues" evidence="1">
    <location>
        <begin position="77"/>
        <end position="88"/>
    </location>
</feature>
<keyword evidence="2" id="KW-0812">Transmembrane</keyword>
<organism evidence="3 4">
    <name type="scientific">Pleomassaria siparia CBS 279.74</name>
    <dbReference type="NCBI Taxonomy" id="1314801"/>
    <lineage>
        <taxon>Eukaryota</taxon>
        <taxon>Fungi</taxon>
        <taxon>Dikarya</taxon>
        <taxon>Ascomycota</taxon>
        <taxon>Pezizomycotina</taxon>
        <taxon>Dothideomycetes</taxon>
        <taxon>Pleosporomycetidae</taxon>
        <taxon>Pleosporales</taxon>
        <taxon>Pleomassariaceae</taxon>
        <taxon>Pleomassaria</taxon>
    </lineage>
</organism>
<name>A0A6G1K3J6_9PLEO</name>
<proteinExistence type="predicted"/>
<gene>
    <name evidence="3" type="ORF">K504DRAFT_447813</name>
</gene>
<feature type="compositionally biased region" description="Acidic residues" evidence="1">
    <location>
        <begin position="95"/>
        <end position="104"/>
    </location>
</feature>
<feature type="region of interest" description="Disordered" evidence="1">
    <location>
        <begin position="61"/>
        <end position="111"/>
    </location>
</feature>
<reference evidence="3" key="1">
    <citation type="journal article" date="2020" name="Stud. Mycol.">
        <title>101 Dothideomycetes genomes: a test case for predicting lifestyles and emergence of pathogens.</title>
        <authorList>
            <person name="Haridas S."/>
            <person name="Albert R."/>
            <person name="Binder M."/>
            <person name="Bloem J."/>
            <person name="Labutti K."/>
            <person name="Salamov A."/>
            <person name="Andreopoulos B."/>
            <person name="Baker S."/>
            <person name="Barry K."/>
            <person name="Bills G."/>
            <person name="Bluhm B."/>
            <person name="Cannon C."/>
            <person name="Castanera R."/>
            <person name="Culley D."/>
            <person name="Daum C."/>
            <person name="Ezra D."/>
            <person name="Gonzalez J."/>
            <person name="Henrissat B."/>
            <person name="Kuo A."/>
            <person name="Liang C."/>
            <person name="Lipzen A."/>
            <person name="Lutzoni F."/>
            <person name="Magnuson J."/>
            <person name="Mondo S."/>
            <person name="Nolan M."/>
            <person name="Ohm R."/>
            <person name="Pangilinan J."/>
            <person name="Park H.-J."/>
            <person name="Ramirez L."/>
            <person name="Alfaro M."/>
            <person name="Sun H."/>
            <person name="Tritt A."/>
            <person name="Yoshinaga Y."/>
            <person name="Zwiers L.-H."/>
            <person name="Turgeon B."/>
            <person name="Goodwin S."/>
            <person name="Spatafora J."/>
            <person name="Crous P."/>
            <person name="Grigoriev I."/>
        </authorList>
    </citation>
    <scope>NUCLEOTIDE SEQUENCE</scope>
    <source>
        <strain evidence="3">CBS 279.74</strain>
    </source>
</reference>
<feature type="transmembrane region" description="Helical" evidence="2">
    <location>
        <begin position="12"/>
        <end position="35"/>
    </location>
</feature>
<evidence type="ECO:0000313" key="3">
    <source>
        <dbReference type="EMBL" id="KAF2706947.1"/>
    </source>
</evidence>
<dbReference type="Proteomes" id="UP000799428">
    <property type="component" value="Unassembled WGS sequence"/>
</dbReference>
<keyword evidence="4" id="KW-1185">Reference proteome</keyword>
<keyword evidence="2" id="KW-1133">Transmembrane helix</keyword>
<evidence type="ECO:0000256" key="2">
    <source>
        <dbReference type="SAM" id="Phobius"/>
    </source>
</evidence>
<sequence>MGLRIHTMQDFIALLIYALMICGVFIFAITTYLVFRFMYEAFGSDHLDDYPFLDTDMDMSTGGETGGEMEKLVDYDGYGDGDDYGDDGDDKKEEEGEEEEEESIETGRWLD</sequence>
<protein>
    <submittedName>
        <fullName evidence="3">Uncharacterized protein</fullName>
    </submittedName>
</protein>
<accession>A0A6G1K3J6</accession>
<dbReference type="EMBL" id="MU005775">
    <property type="protein sequence ID" value="KAF2706947.1"/>
    <property type="molecule type" value="Genomic_DNA"/>
</dbReference>
<evidence type="ECO:0000256" key="1">
    <source>
        <dbReference type="SAM" id="MobiDB-lite"/>
    </source>
</evidence>
<evidence type="ECO:0000313" key="4">
    <source>
        <dbReference type="Proteomes" id="UP000799428"/>
    </source>
</evidence>